<dbReference type="EMBL" id="QUSZ01005583">
    <property type="protein sequence ID" value="RHY09087.1"/>
    <property type="molecule type" value="Genomic_DNA"/>
</dbReference>
<reference evidence="5 6" key="1">
    <citation type="submission" date="2018-08" db="EMBL/GenBank/DDBJ databases">
        <title>Aphanomyces genome sequencing and annotation.</title>
        <authorList>
            <person name="Minardi D."/>
            <person name="Oidtmann B."/>
            <person name="Van Der Giezen M."/>
            <person name="Studholme D.J."/>
        </authorList>
    </citation>
    <scope>NUCLEOTIDE SEQUENCE [LARGE SCALE GENOMIC DNA]</scope>
    <source>
        <strain evidence="5 6">Kv</strain>
    </source>
</reference>
<name>A0A397ATS5_APHAT</name>
<dbReference type="VEuPathDB" id="FungiDB:H257_11744"/>
<protein>
    <recommendedName>
        <fullName evidence="4">Cns1/TTC4 wheel domain-containing protein</fullName>
    </recommendedName>
</protein>
<gene>
    <name evidence="5" type="ORF">DYB36_002726</name>
</gene>
<dbReference type="SMART" id="SM00028">
    <property type="entry name" value="TPR"/>
    <property type="match status" value="2"/>
</dbReference>
<evidence type="ECO:0000259" key="4">
    <source>
        <dbReference type="Pfam" id="PF18972"/>
    </source>
</evidence>
<evidence type="ECO:0000313" key="5">
    <source>
        <dbReference type="EMBL" id="RHY09087.1"/>
    </source>
</evidence>
<proteinExistence type="inferred from homology"/>
<dbReference type="InterPro" id="IPR044059">
    <property type="entry name" value="Csn1/TTC4_wheel"/>
</dbReference>
<comment type="similarity">
    <text evidence="3">Belongs to the TTC4 family.</text>
</comment>
<organism evidence="5 6">
    <name type="scientific">Aphanomyces astaci</name>
    <name type="common">Crayfish plague agent</name>
    <dbReference type="NCBI Taxonomy" id="112090"/>
    <lineage>
        <taxon>Eukaryota</taxon>
        <taxon>Sar</taxon>
        <taxon>Stramenopiles</taxon>
        <taxon>Oomycota</taxon>
        <taxon>Saprolegniomycetes</taxon>
        <taxon>Saprolegniales</taxon>
        <taxon>Verrucalvaceae</taxon>
        <taxon>Aphanomyces</taxon>
    </lineage>
</organism>
<dbReference type="SUPFAM" id="SSF48452">
    <property type="entry name" value="TPR-like"/>
    <property type="match status" value="1"/>
</dbReference>
<sequence length="426" mass="48387">MSEVELEFDESKVWTNDERQAYLDRIPEMSLFDDHILEDDVMVDAMMALVDEGETPETLALACKTKGNQHYSDARKFNKNYYTYAIDEYTKGVSYALKAVSDPTDPEVLQGYNFDEPIVLTQLLAAMFNNRAACHLAIKNFGSCRSDAARALKLEPSNIKALFRGAKASSMLKKPDDTLRYCKVGLKVDPTHKDLLSLQATGLVQLEEQRVEAELDAFQRQKRRAMTNKYKQVCNLRHVRVGPAVLSDRRVTDFEGKADLNPDTGNLAWPVLFLYDEYGQSDFIQQFDDQDMFVEHLANMFPEEGALCMWDARGDYKASQLVVYAVANVVVPFSTDDAWHVALSGEVETDVAESLRLREEEKHSYKHTWWLEVSAFCTLATLLQHHQFVVPGIPVFNVMVRGTKHHTTFLASIEHRVVQVQAPGFP</sequence>
<dbReference type="InterPro" id="IPR019734">
    <property type="entry name" value="TPR_rpt"/>
</dbReference>
<keyword evidence="1" id="KW-0677">Repeat</keyword>
<comment type="caution">
    <text evidence="5">The sequence shown here is derived from an EMBL/GenBank/DDBJ whole genome shotgun (WGS) entry which is preliminary data.</text>
</comment>
<dbReference type="Gene3D" id="1.25.40.10">
    <property type="entry name" value="Tetratricopeptide repeat domain"/>
    <property type="match status" value="1"/>
</dbReference>
<dbReference type="GO" id="GO:0051879">
    <property type="term" value="F:Hsp90 protein binding"/>
    <property type="evidence" value="ECO:0007669"/>
    <property type="project" value="InterPro"/>
</dbReference>
<accession>A0A397ATS5</accession>
<dbReference type="Proteomes" id="UP000265427">
    <property type="component" value="Unassembled WGS sequence"/>
</dbReference>
<keyword evidence="2" id="KW-0802">TPR repeat</keyword>
<evidence type="ECO:0000256" key="1">
    <source>
        <dbReference type="ARBA" id="ARBA00022737"/>
    </source>
</evidence>
<dbReference type="Pfam" id="PF18972">
    <property type="entry name" value="Wheel"/>
    <property type="match status" value="1"/>
</dbReference>
<dbReference type="PANTHER" id="PTHR46035">
    <property type="entry name" value="TETRATRICOPEPTIDE REPEAT PROTEIN 4"/>
    <property type="match status" value="1"/>
</dbReference>
<evidence type="ECO:0000313" key="6">
    <source>
        <dbReference type="Proteomes" id="UP000265427"/>
    </source>
</evidence>
<dbReference type="GO" id="GO:0006457">
    <property type="term" value="P:protein folding"/>
    <property type="evidence" value="ECO:0007669"/>
    <property type="project" value="TreeGrafter"/>
</dbReference>
<evidence type="ECO:0000256" key="2">
    <source>
        <dbReference type="ARBA" id="ARBA00022803"/>
    </source>
</evidence>
<dbReference type="GO" id="GO:0005829">
    <property type="term" value="C:cytosol"/>
    <property type="evidence" value="ECO:0007669"/>
    <property type="project" value="TreeGrafter"/>
</dbReference>
<dbReference type="AlphaFoldDB" id="A0A397ATS5"/>
<feature type="domain" description="Cns1/TTC4 wheel" evidence="4">
    <location>
        <begin position="264"/>
        <end position="326"/>
    </location>
</feature>
<evidence type="ECO:0000256" key="3">
    <source>
        <dbReference type="ARBA" id="ARBA00023602"/>
    </source>
</evidence>
<dbReference type="CDD" id="cd21377">
    <property type="entry name" value="CTWD_Cns1-like"/>
    <property type="match status" value="1"/>
</dbReference>
<dbReference type="PANTHER" id="PTHR46035:SF1">
    <property type="entry name" value="TETRATRICOPEPTIDE REPEAT PROTEIN 4"/>
    <property type="match status" value="1"/>
</dbReference>
<dbReference type="InterPro" id="IPR011990">
    <property type="entry name" value="TPR-like_helical_dom_sf"/>
</dbReference>
<dbReference type="GO" id="GO:0030544">
    <property type="term" value="F:Hsp70 protein binding"/>
    <property type="evidence" value="ECO:0007669"/>
    <property type="project" value="TreeGrafter"/>
</dbReference>
<dbReference type="GO" id="GO:0005634">
    <property type="term" value="C:nucleus"/>
    <property type="evidence" value="ECO:0007669"/>
    <property type="project" value="TreeGrafter"/>
</dbReference>